<dbReference type="PANTHER" id="PTHR43280:SF28">
    <property type="entry name" value="HTH-TYPE TRANSCRIPTIONAL ACTIVATOR RHAS"/>
    <property type="match status" value="1"/>
</dbReference>
<evidence type="ECO:0000256" key="3">
    <source>
        <dbReference type="ARBA" id="ARBA00023163"/>
    </source>
</evidence>
<dbReference type="AlphaFoldDB" id="A0A6N8JA71"/>
<dbReference type="PROSITE" id="PS00041">
    <property type="entry name" value="HTH_ARAC_FAMILY_1"/>
    <property type="match status" value="1"/>
</dbReference>
<evidence type="ECO:0000313" key="6">
    <source>
        <dbReference type="Proteomes" id="UP000468388"/>
    </source>
</evidence>
<keyword evidence="6" id="KW-1185">Reference proteome</keyword>
<gene>
    <name evidence="5" type="ORF">GO495_14785</name>
</gene>
<dbReference type="OrthoDB" id="5949386at2"/>
<protein>
    <submittedName>
        <fullName evidence="5">Helix-turn-helix domain-containing protein</fullName>
    </submittedName>
</protein>
<dbReference type="PRINTS" id="PR00032">
    <property type="entry name" value="HTHARAC"/>
</dbReference>
<dbReference type="SMART" id="SM00342">
    <property type="entry name" value="HTH_ARAC"/>
    <property type="match status" value="1"/>
</dbReference>
<evidence type="ECO:0000256" key="1">
    <source>
        <dbReference type="ARBA" id="ARBA00023015"/>
    </source>
</evidence>
<dbReference type="PROSITE" id="PS01124">
    <property type="entry name" value="HTH_ARAC_FAMILY_2"/>
    <property type="match status" value="1"/>
</dbReference>
<evidence type="ECO:0000256" key="2">
    <source>
        <dbReference type="ARBA" id="ARBA00023125"/>
    </source>
</evidence>
<dbReference type="Gene3D" id="1.10.10.60">
    <property type="entry name" value="Homeodomain-like"/>
    <property type="match status" value="2"/>
</dbReference>
<dbReference type="InterPro" id="IPR018060">
    <property type="entry name" value="HTH_AraC"/>
</dbReference>
<keyword evidence="2" id="KW-0238">DNA-binding</keyword>
<dbReference type="Proteomes" id="UP000468388">
    <property type="component" value="Unassembled WGS sequence"/>
</dbReference>
<keyword evidence="1" id="KW-0805">Transcription regulation</keyword>
<dbReference type="GO" id="GO:0043565">
    <property type="term" value="F:sequence-specific DNA binding"/>
    <property type="evidence" value="ECO:0007669"/>
    <property type="project" value="InterPro"/>
</dbReference>
<keyword evidence="3" id="KW-0804">Transcription</keyword>
<feature type="domain" description="HTH araC/xylS-type" evidence="4">
    <location>
        <begin position="222"/>
        <end position="320"/>
    </location>
</feature>
<evidence type="ECO:0000313" key="5">
    <source>
        <dbReference type="EMBL" id="MVT41854.1"/>
    </source>
</evidence>
<dbReference type="SUPFAM" id="SSF46689">
    <property type="entry name" value="Homeodomain-like"/>
    <property type="match status" value="1"/>
</dbReference>
<dbReference type="EMBL" id="WRXO01000003">
    <property type="protein sequence ID" value="MVT41854.1"/>
    <property type="molecule type" value="Genomic_DNA"/>
</dbReference>
<name>A0A6N8JA71_9BACT</name>
<dbReference type="GO" id="GO:0003700">
    <property type="term" value="F:DNA-binding transcription factor activity"/>
    <property type="evidence" value="ECO:0007669"/>
    <property type="project" value="InterPro"/>
</dbReference>
<accession>A0A6N8JA71</accession>
<organism evidence="5 6">
    <name type="scientific">Chitinophaga oryziterrae</name>
    <dbReference type="NCBI Taxonomy" id="1031224"/>
    <lineage>
        <taxon>Bacteria</taxon>
        <taxon>Pseudomonadati</taxon>
        <taxon>Bacteroidota</taxon>
        <taxon>Chitinophagia</taxon>
        <taxon>Chitinophagales</taxon>
        <taxon>Chitinophagaceae</taxon>
        <taxon>Chitinophaga</taxon>
    </lineage>
</organism>
<dbReference type="InterPro" id="IPR020449">
    <property type="entry name" value="Tscrpt_reg_AraC-type_HTH"/>
</dbReference>
<dbReference type="InterPro" id="IPR009057">
    <property type="entry name" value="Homeodomain-like_sf"/>
</dbReference>
<evidence type="ECO:0000259" key="4">
    <source>
        <dbReference type="PROSITE" id="PS01124"/>
    </source>
</evidence>
<proteinExistence type="predicted"/>
<comment type="caution">
    <text evidence="5">The sequence shown here is derived from an EMBL/GenBank/DDBJ whole genome shotgun (WGS) entry which is preliminary data.</text>
</comment>
<dbReference type="PANTHER" id="PTHR43280">
    <property type="entry name" value="ARAC-FAMILY TRANSCRIPTIONAL REGULATOR"/>
    <property type="match status" value="1"/>
</dbReference>
<dbReference type="Pfam" id="PF12833">
    <property type="entry name" value="HTH_18"/>
    <property type="match status" value="1"/>
</dbReference>
<sequence length="321" mass="36975">MPMMFQLPEALVNQVTTTTLISLRHKKLQLPFDDTTIIYTHGAPGTFIHQYAQISDYLYGEHYFEPLVNTEIHITVTAPILVLFGMLSGDLTLRYPDGRIFPQSNKRGMHYLKPGAIYVIYLFSGQKYHSVYISPSTVLLTGLAGSYPHLLQLLKSDTLFVLPYGKFGKKAHKEIQNLKNWMIPGQASVLYYNSRLSDFVLSYLEEIHRDNRITSVIIMQIEEFISLIQQFPEKPINVIEQAQRMGMTPRALENAFKSKKGITVLLFVQQQRIEKAKQRLLSTNDSIAEISFEVGYTDHSYFSRVFKRTTGKTPHEFRREN</sequence>
<dbReference type="RefSeq" id="WP_157300474.1">
    <property type="nucleotide sequence ID" value="NZ_BAAAZB010000006.1"/>
</dbReference>
<reference evidence="5 6" key="1">
    <citation type="submission" date="2019-12" db="EMBL/GenBank/DDBJ databases">
        <title>The draft genomic sequence of strain Chitinophaga oryziterrae JCM 16595.</title>
        <authorList>
            <person name="Zhang X."/>
        </authorList>
    </citation>
    <scope>NUCLEOTIDE SEQUENCE [LARGE SCALE GENOMIC DNA]</scope>
    <source>
        <strain evidence="5 6">JCM 16595</strain>
    </source>
</reference>
<dbReference type="InterPro" id="IPR018062">
    <property type="entry name" value="HTH_AraC-typ_CS"/>
</dbReference>